<dbReference type="NCBIfam" id="NF033564">
    <property type="entry name" value="transpos_ISAs1"/>
    <property type="match status" value="1"/>
</dbReference>
<evidence type="ECO:0000313" key="3">
    <source>
        <dbReference type="Proteomes" id="UP001272242"/>
    </source>
</evidence>
<dbReference type="InterPro" id="IPR002559">
    <property type="entry name" value="Transposase_11"/>
</dbReference>
<dbReference type="EMBL" id="JAXBLV010000244">
    <property type="protein sequence ID" value="MDY3563532.1"/>
    <property type="molecule type" value="Genomic_DNA"/>
</dbReference>
<dbReference type="RefSeq" id="WP_320689715.1">
    <property type="nucleotide sequence ID" value="NZ_JAXBLV010000244.1"/>
</dbReference>
<keyword evidence="3" id="KW-1185">Reference proteome</keyword>
<gene>
    <name evidence="2" type="ORF">R5W23_005145</name>
</gene>
<comment type="caution">
    <text evidence="2">The sequence shown here is derived from an EMBL/GenBank/DDBJ whole genome shotgun (WGS) entry which is preliminary data.</text>
</comment>
<dbReference type="PANTHER" id="PTHR30298">
    <property type="entry name" value="H REPEAT-ASSOCIATED PREDICTED TRANSPOSASE"/>
    <property type="match status" value="1"/>
</dbReference>
<sequence length="229" mass="24937">MPEGGHEITTFRDVLATLDLTGAVVTLDAAGCQTETLEVIRARGGEYVVCVKGNQPTLRDAIAGVFDRAGEAEFAGCDGHTSVTDAHGRHEERNVTVVHDPDGLPAGWAGVGSVALVCRDRQVTGKPNESIAHYYLSSLRVGAAELADYIRRHWHIEAMHWVLDVAFREDESRTEAGHAGANLGMIRRVALSLLKRAGKKGSIHTRRLRAAWDDQYLVQVLQGLFPHNA</sequence>
<evidence type="ECO:0000259" key="1">
    <source>
        <dbReference type="Pfam" id="PF01609"/>
    </source>
</evidence>
<dbReference type="Proteomes" id="UP001272242">
    <property type="component" value="Unassembled WGS sequence"/>
</dbReference>
<feature type="domain" description="Transposase IS4-like" evidence="1">
    <location>
        <begin position="5"/>
        <end position="182"/>
    </location>
</feature>
<evidence type="ECO:0000313" key="2">
    <source>
        <dbReference type="EMBL" id="MDY3563532.1"/>
    </source>
</evidence>
<dbReference type="Pfam" id="PF01609">
    <property type="entry name" value="DDE_Tnp_1"/>
    <property type="match status" value="1"/>
</dbReference>
<reference evidence="3" key="1">
    <citation type="journal article" date="2023" name="Mar. Drugs">
        <title>Gemmata algarum, a Novel Planctomycete Isolated from an Algal Mat, Displays Antimicrobial Activity.</title>
        <authorList>
            <person name="Kumar G."/>
            <person name="Kallscheuer N."/>
            <person name="Kashif M."/>
            <person name="Ahamad S."/>
            <person name="Jagadeeshwari U."/>
            <person name="Pannikurungottu S."/>
            <person name="Haufschild T."/>
            <person name="Kabuu M."/>
            <person name="Sasikala C."/>
            <person name="Jogler C."/>
            <person name="Ramana C."/>
        </authorList>
    </citation>
    <scope>NUCLEOTIDE SEQUENCE [LARGE SCALE GENOMIC DNA]</scope>
    <source>
        <strain evidence="3">JC673</strain>
    </source>
</reference>
<protein>
    <submittedName>
        <fullName evidence="2">ISAs1 family transposase</fullName>
    </submittedName>
</protein>
<proteinExistence type="predicted"/>
<dbReference type="InterPro" id="IPR047647">
    <property type="entry name" value="ISAs1_transpos"/>
</dbReference>
<name>A0ABU5F9S9_9BACT</name>
<dbReference type="InterPro" id="IPR051698">
    <property type="entry name" value="Transposase_11-like"/>
</dbReference>
<organism evidence="2 3">
    <name type="scientific">Gemmata algarum</name>
    <dbReference type="NCBI Taxonomy" id="2975278"/>
    <lineage>
        <taxon>Bacteria</taxon>
        <taxon>Pseudomonadati</taxon>
        <taxon>Planctomycetota</taxon>
        <taxon>Planctomycetia</taxon>
        <taxon>Gemmatales</taxon>
        <taxon>Gemmataceae</taxon>
        <taxon>Gemmata</taxon>
    </lineage>
</organism>
<dbReference type="PANTHER" id="PTHR30298:SF0">
    <property type="entry name" value="PROTEIN YBFL-RELATED"/>
    <property type="match status" value="1"/>
</dbReference>
<accession>A0ABU5F9S9</accession>